<dbReference type="PANTHER" id="PTHR31948">
    <property type="entry name" value="ZINC-FINGER HOMEODOMAIN PROTEIN 2"/>
    <property type="match status" value="1"/>
</dbReference>
<name>A0AAN9F194_CROPI</name>
<dbReference type="InterPro" id="IPR006455">
    <property type="entry name" value="Homeodomain_ZF_HD"/>
</dbReference>
<keyword evidence="2" id="KW-0479">Metal-binding</keyword>
<evidence type="ECO:0000256" key="5">
    <source>
        <dbReference type="ARBA" id="ARBA00023015"/>
    </source>
</evidence>
<reference evidence="12 13" key="1">
    <citation type="submission" date="2024-01" db="EMBL/GenBank/DDBJ databases">
        <title>The genomes of 5 underutilized Papilionoideae crops provide insights into root nodulation and disease resistanc.</title>
        <authorList>
            <person name="Yuan L."/>
        </authorList>
    </citation>
    <scope>NUCLEOTIDE SEQUENCE [LARGE SCALE GENOMIC DNA]</scope>
    <source>
        <strain evidence="12">ZHUSHIDOU_FW_LH</strain>
        <tissue evidence="12">Leaf</tissue>
    </source>
</reference>
<gene>
    <name evidence="12" type="ORF">RIF29_19030</name>
</gene>
<evidence type="ECO:0000256" key="10">
    <source>
        <dbReference type="SAM" id="MobiDB-lite"/>
    </source>
</evidence>
<keyword evidence="8" id="KW-0804">Transcription</keyword>
<evidence type="ECO:0000259" key="11">
    <source>
        <dbReference type="PROSITE" id="PS51523"/>
    </source>
</evidence>
<feature type="domain" description="ZF-HD dimerization-type" evidence="11">
    <location>
        <begin position="86"/>
        <end position="137"/>
    </location>
</feature>
<feature type="region of interest" description="Disordered" evidence="10">
    <location>
        <begin position="207"/>
        <end position="231"/>
    </location>
</feature>
<evidence type="ECO:0000256" key="9">
    <source>
        <dbReference type="ARBA" id="ARBA00023242"/>
    </source>
</evidence>
<comment type="subcellular location">
    <subcellularLocation>
        <location evidence="1">Nucleus</location>
    </subcellularLocation>
</comment>
<dbReference type="NCBIfam" id="TIGR01565">
    <property type="entry name" value="homeo_ZF_HD"/>
    <property type="match status" value="1"/>
</dbReference>
<keyword evidence="6" id="KW-0238">DNA-binding</keyword>
<keyword evidence="3" id="KW-0863">Zinc-finger</keyword>
<accession>A0AAN9F194</accession>
<dbReference type="GO" id="GO:0008270">
    <property type="term" value="F:zinc ion binding"/>
    <property type="evidence" value="ECO:0007669"/>
    <property type="project" value="UniProtKB-KW"/>
</dbReference>
<proteinExistence type="predicted"/>
<feature type="region of interest" description="Disordered" evidence="10">
    <location>
        <begin position="320"/>
        <end position="369"/>
    </location>
</feature>
<evidence type="ECO:0000313" key="13">
    <source>
        <dbReference type="Proteomes" id="UP001372338"/>
    </source>
</evidence>
<keyword evidence="7" id="KW-0371">Homeobox</keyword>
<evidence type="ECO:0000256" key="7">
    <source>
        <dbReference type="ARBA" id="ARBA00023155"/>
    </source>
</evidence>
<keyword evidence="9" id="KW-0539">Nucleus</keyword>
<feature type="compositionally biased region" description="Polar residues" evidence="10">
    <location>
        <begin position="21"/>
        <end position="33"/>
    </location>
</feature>
<keyword evidence="13" id="KW-1185">Reference proteome</keyword>
<evidence type="ECO:0000256" key="8">
    <source>
        <dbReference type="ARBA" id="ARBA00023163"/>
    </source>
</evidence>
<dbReference type="GO" id="GO:0050793">
    <property type="term" value="P:regulation of developmental process"/>
    <property type="evidence" value="ECO:0007669"/>
    <property type="project" value="TreeGrafter"/>
</dbReference>
<dbReference type="SUPFAM" id="SSF46689">
    <property type="entry name" value="Homeodomain-like"/>
    <property type="match status" value="1"/>
</dbReference>
<protein>
    <recommendedName>
        <fullName evidence="11">ZF-HD dimerization-type domain-containing protein</fullName>
    </recommendedName>
</protein>
<keyword evidence="4" id="KW-0862">Zinc</keyword>
<feature type="region of interest" description="Disordered" evidence="10">
    <location>
        <begin position="153"/>
        <end position="187"/>
    </location>
</feature>
<feature type="compositionally biased region" description="Pro residues" evidence="10">
    <location>
        <begin position="161"/>
        <end position="184"/>
    </location>
</feature>
<dbReference type="GO" id="GO:0005634">
    <property type="term" value="C:nucleus"/>
    <property type="evidence" value="ECO:0007669"/>
    <property type="project" value="UniProtKB-SubCell"/>
</dbReference>
<evidence type="ECO:0000256" key="3">
    <source>
        <dbReference type="ARBA" id="ARBA00022771"/>
    </source>
</evidence>
<dbReference type="NCBIfam" id="TIGR01566">
    <property type="entry name" value="ZF_HD_prot_N"/>
    <property type="match status" value="1"/>
</dbReference>
<comment type="caution">
    <text evidence="12">The sequence shown here is derived from an EMBL/GenBank/DDBJ whole genome shotgun (WGS) entry which is preliminary data.</text>
</comment>
<evidence type="ECO:0000256" key="4">
    <source>
        <dbReference type="ARBA" id="ARBA00022833"/>
    </source>
</evidence>
<evidence type="ECO:0000256" key="6">
    <source>
        <dbReference type="ARBA" id="ARBA00023125"/>
    </source>
</evidence>
<evidence type="ECO:0000313" key="12">
    <source>
        <dbReference type="EMBL" id="KAK7266386.1"/>
    </source>
</evidence>
<dbReference type="GO" id="GO:0000976">
    <property type="term" value="F:transcription cis-regulatory region binding"/>
    <property type="evidence" value="ECO:0007669"/>
    <property type="project" value="TreeGrafter"/>
</dbReference>
<dbReference type="AlphaFoldDB" id="A0AAN9F194"/>
<sequence>MDIITTTGTCTPAKSPEPESETPTRIQQPINNNAAVTVKPISFSNGVLKRHPPHGHHHNHHHHHHHHQVISPTATVAAATTTAVAYKECLKNHAASLGGHAVDGCGEFMPSPNATAGDPASIKCAACGCHRNFHRREPEDPPIPTTTHVIEYQPHHRHHPPPPPLPPFQPPPSRSPNSASPPPISSSYYPSAPHMLIALSSGAGLSVPPESTAAPANHPSGIGAISAASPRKRFRTKFSQEQKEKMHEFAERVGWKMQKRDEDLVMEFCNEVGVDRGVLKVWMHNNKNTFGKKDASTNNNNAIVAPNGVVLGSGSGGGNNNVLVLEQGHNGNNNGAKESGDRYEENNDDSGGGGGGNVGSGTNGSSSSS</sequence>
<organism evidence="12 13">
    <name type="scientific">Crotalaria pallida</name>
    <name type="common">Smooth rattlebox</name>
    <name type="synonym">Crotalaria striata</name>
    <dbReference type="NCBI Taxonomy" id="3830"/>
    <lineage>
        <taxon>Eukaryota</taxon>
        <taxon>Viridiplantae</taxon>
        <taxon>Streptophyta</taxon>
        <taxon>Embryophyta</taxon>
        <taxon>Tracheophyta</taxon>
        <taxon>Spermatophyta</taxon>
        <taxon>Magnoliopsida</taxon>
        <taxon>eudicotyledons</taxon>
        <taxon>Gunneridae</taxon>
        <taxon>Pentapetalae</taxon>
        <taxon>rosids</taxon>
        <taxon>fabids</taxon>
        <taxon>Fabales</taxon>
        <taxon>Fabaceae</taxon>
        <taxon>Papilionoideae</taxon>
        <taxon>50 kb inversion clade</taxon>
        <taxon>genistoids sensu lato</taxon>
        <taxon>core genistoids</taxon>
        <taxon>Crotalarieae</taxon>
        <taxon>Crotalaria</taxon>
    </lineage>
</organism>
<evidence type="ECO:0000256" key="1">
    <source>
        <dbReference type="ARBA" id="ARBA00004123"/>
    </source>
</evidence>
<dbReference type="InterPro" id="IPR006456">
    <property type="entry name" value="ZF_HD_homeobox_Cys/His_dimer"/>
</dbReference>
<dbReference type="Pfam" id="PF04770">
    <property type="entry name" value="ZF-HD_dimer"/>
    <property type="match status" value="1"/>
</dbReference>
<dbReference type="Gene3D" id="1.10.10.60">
    <property type="entry name" value="Homeodomain-like"/>
    <property type="match status" value="1"/>
</dbReference>
<dbReference type="EMBL" id="JAYWIO010000004">
    <property type="protein sequence ID" value="KAK7266386.1"/>
    <property type="molecule type" value="Genomic_DNA"/>
</dbReference>
<keyword evidence="5" id="KW-0805">Transcription regulation</keyword>
<evidence type="ECO:0000256" key="2">
    <source>
        <dbReference type="ARBA" id="ARBA00022723"/>
    </source>
</evidence>
<feature type="region of interest" description="Disordered" evidence="10">
    <location>
        <begin position="1"/>
        <end position="33"/>
    </location>
</feature>
<feature type="compositionally biased region" description="Gly residues" evidence="10">
    <location>
        <begin position="350"/>
        <end position="362"/>
    </location>
</feature>
<dbReference type="GO" id="GO:0003700">
    <property type="term" value="F:DNA-binding transcription factor activity"/>
    <property type="evidence" value="ECO:0007669"/>
    <property type="project" value="TreeGrafter"/>
</dbReference>
<dbReference type="PANTHER" id="PTHR31948:SF72">
    <property type="entry name" value="ZINC-FINGER HOMEODOMAIN PROTEIN 10"/>
    <property type="match status" value="1"/>
</dbReference>
<dbReference type="FunFam" id="1.10.10.60:FF:000257">
    <property type="entry name" value="Zinc-finger homeodomain protein 2"/>
    <property type="match status" value="1"/>
</dbReference>
<feature type="compositionally biased region" description="Polar residues" evidence="10">
    <location>
        <begin position="1"/>
        <end position="12"/>
    </location>
</feature>
<dbReference type="InterPro" id="IPR009057">
    <property type="entry name" value="Homeodomain-like_sf"/>
</dbReference>
<dbReference type="Proteomes" id="UP001372338">
    <property type="component" value="Unassembled WGS sequence"/>
</dbReference>
<dbReference type="PROSITE" id="PS51523">
    <property type="entry name" value="ZF_HD_DIMER"/>
    <property type="match status" value="1"/>
</dbReference>